<dbReference type="InterPro" id="IPR011697">
    <property type="entry name" value="Peptidase_C26"/>
</dbReference>
<proteinExistence type="predicted"/>
<accession>A0ABT4JRN5</accession>
<keyword evidence="1" id="KW-0378">Hydrolase</keyword>
<dbReference type="RefSeq" id="WP_269123416.1">
    <property type="nucleotide sequence ID" value="NZ_JAPUBN010000011.1"/>
</dbReference>
<dbReference type="EMBL" id="JAPUBN010000011">
    <property type="protein sequence ID" value="MCZ2721047.1"/>
    <property type="molecule type" value="Genomic_DNA"/>
</dbReference>
<reference evidence="1" key="1">
    <citation type="submission" date="2022-12" db="EMBL/GenBank/DDBJ databases">
        <title>Marinomonas 15G1-11 sp. nov, isolated from marine algae.</title>
        <authorList>
            <person name="Butt M."/>
            <person name="Choi D.G."/>
            <person name="Kim J.M."/>
            <person name="Lee J.K."/>
            <person name="Baek J.H."/>
            <person name="Jeon C.O."/>
        </authorList>
    </citation>
    <scope>NUCLEOTIDE SEQUENCE</scope>
    <source>
        <strain evidence="1">15G1-11</strain>
    </source>
</reference>
<dbReference type="SUPFAM" id="SSF52317">
    <property type="entry name" value="Class I glutamine amidotransferase-like"/>
    <property type="match status" value="1"/>
</dbReference>
<dbReference type="PANTHER" id="PTHR43235:SF1">
    <property type="entry name" value="GLUTAMINE AMIDOTRANSFERASE PB2B2.05-RELATED"/>
    <property type="match status" value="1"/>
</dbReference>
<comment type="caution">
    <text evidence="1">The sequence shown here is derived from an EMBL/GenBank/DDBJ whole genome shotgun (WGS) entry which is preliminary data.</text>
</comment>
<evidence type="ECO:0000313" key="2">
    <source>
        <dbReference type="Proteomes" id="UP001149719"/>
    </source>
</evidence>
<keyword evidence="2" id="KW-1185">Reference proteome</keyword>
<dbReference type="Proteomes" id="UP001149719">
    <property type="component" value="Unassembled WGS sequence"/>
</dbReference>
<evidence type="ECO:0000313" key="1">
    <source>
        <dbReference type="EMBL" id="MCZ2721047.1"/>
    </source>
</evidence>
<gene>
    <name evidence="1" type="ORF">O1D97_05125</name>
</gene>
<dbReference type="CDD" id="cd01745">
    <property type="entry name" value="GATase1_2"/>
    <property type="match status" value="1"/>
</dbReference>
<dbReference type="InterPro" id="IPR044668">
    <property type="entry name" value="PuuD-like"/>
</dbReference>
<protein>
    <submittedName>
        <fullName evidence="1">Gamma-glutamyl-gamma-aminobutyrate hydrolase family protein</fullName>
    </submittedName>
</protein>
<dbReference type="InterPro" id="IPR029062">
    <property type="entry name" value="Class_I_gatase-like"/>
</dbReference>
<sequence>MTIKPVIGITLDIENNATYANEPWYALRENYCSSVSQSGGLPICLPHEISDVDDYLDIVDGLIISGGMYDIHPALYNETKIEGELVTKDSRTQFELALVRGALERDIPLIGICGGMQILAVTKGAKLIQDIASEISGSHNHMQPLPHDEPAHYVNFTPGTKIYHFFGKEKARVNSVHHQSVKDLPAEIMVSAISEDQVIEAIEIPSQRFCLGFQWHPEYHINSGEKNVYRAFIDAARKTRK</sequence>
<dbReference type="Pfam" id="PF07722">
    <property type="entry name" value="Peptidase_C26"/>
    <property type="match status" value="1"/>
</dbReference>
<dbReference type="GO" id="GO:0016787">
    <property type="term" value="F:hydrolase activity"/>
    <property type="evidence" value="ECO:0007669"/>
    <property type="project" value="UniProtKB-KW"/>
</dbReference>
<dbReference type="PROSITE" id="PS51273">
    <property type="entry name" value="GATASE_TYPE_1"/>
    <property type="match status" value="1"/>
</dbReference>
<organism evidence="1 2">
    <name type="scientific">Marinomonas phaeophyticola</name>
    <dbReference type="NCBI Taxonomy" id="3004091"/>
    <lineage>
        <taxon>Bacteria</taxon>
        <taxon>Pseudomonadati</taxon>
        <taxon>Pseudomonadota</taxon>
        <taxon>Gammaproteobacteria</taxon>
        <taxon>Oceanospirillales</taxon>
        <taxon>Oceanospirillaceae</taxon>
        <taxon>Marinomonas</taxon>
    </lineage>
</organism>
<name>A0ABT4JRN5_9GAMM</name>
<dbReference type="PANTHER" id="PTHR43235">
    <property type="entry name" value="GLUTAMINE AMIDOTRANSFERASE PB2B2.05-RELATED"/>
    <property type="match status" value="1"/>
</dbReference>
<dbReference type="Gene3D" id="3.40.50.880">
    <property type="match status" value="1"/>
</dbReference>